<feature type="transmembrane region" description="Helical" evidence="8">
    <location>
        <begin position="94"/>
        <end position="111"/>
    </location>
</feature>
<feature type="transmembrane region" description="Helical" evidence="8">
    <location>
        <begin position="266"/>
        <end position="295"/>
    </location>
</feature>
<dbReference type="RefSeq" id="WP_102165266.1">
    <property type="nucleotide sequence ID" value="NZ_CP126967.1"/>
</dbReference>
<evidence type="ECO:0000256" key="8">
    <source>
        <dbReference type="SAM" id="Phobius"/>
    </source>
</evidence>
<evidence type="ECO:0000313" key="10">
    <source>
        <dbReference type="Proteomes" id="UP001275049"/>
    </source>
</evidence>
<dbReference type="PANTHER" id="PTHR30472">
    <property type="entry name" value="FERRIC ENTEROBACTIN TRANSPORT SYSTEM PERMEASE PROTEIN"/>
    <property type="match status" value="1"/>
</dbReference>
<keyword evidence="10" id="KW-1185">Reference proteome</keyword>
<evidence type="ECO:0000256" key="6">
    <source>
        <dbReference type="ARBA" id="ARBA00022989"/>
    </source>
</evidence>
<dbReference type="EMBL" id="JAWNGA010000008">
    <property type="protein sequence ID" value="MDY5133161.1"/>
    <property type="molecule type" value="Genomic_DNA"/>
</dbReference>
<dbReference type="Proteomes" id="UP001275049">
    <property type="component" value="Unassembled WGS sequence"/>
</dbReference>
<dbReference type="CDD" id="cd06550">
    <property type="entry name" value="TM_ABC_iron-siderophores_like"/>
    <property type="match status" value="1"/>
</dbReference>
<feature type="transmembrane region" description="Helical" evidence="8">
    <location>
        <begin position="149"/>
        <end position="168"/>
    </location>
</feature>
<comment type="subcellular location">
    <subcellularLocation>
        <location evidence="1">Cell membrane</location>
        <topology evidence="1">Multi-pass membrane protein</topology>
    </subcellularLocation>
</comment>
<evidence type="ECO:0000256" key="4">
    <source>
        <dbReference type="ARBA" id="ARBA00022475"/>
    </source>
</evidence>
<dbReference type="SUPFAM" id="SSF81345">
    <property type="entry name" value="ABC transporter involved in vitamin B12 uptake, BtuC"/>
    <property type="match status" value="1"/>
</dbReference>
<organism evidence="9 10">
    <name type="scientific">Actinotignum urinale</name>
    <dbReference type="NCBI Taxonomy" id="190146"/>
    <lineage>
        <taxon>Bacteria</taxon>
        <taxon>Bacillati</taxon>
        <taxon>Actinomycetota</taxon>
        <taxon>Actinomycetes</taxon>
        <taxon>Actinomycetales</taxon>
        <taxon>Actinomycetaceae</taxon>
        <taxon>Actinotignum</taxon>
    </lineage>
</organism>
<dbReference type="InterPro" id="IPR037294">
    <property type="entry name" value="ABC_BtuC-like"/>
</dbReference>
<evidence type="ECO:0000256" key="3">
    <source>
        <dbReference type="ARBA" id="ARBA00022448"/>
    </source>
</evidence>
<feature type="transmembrane region" description="Helical" evidence="8">
    <location>
        <begin position="31"/>
        <end position="51"/>
    </location>
</feature>
<evidence type="ECO:0000256" key="2">
    <source>
        <dbReference type="ARBA" id="ARBA00007935"/>
    </source>
</evidence>
<dbReference type="PANTHER" id="PTHR30472:SF25">
    <property type="entry name" value="ABC TRANSPORTER PERMEASE PROTEIN MJ0876-RELATED"/>
    <property type="match status" value="1"/>
</dbReference>
<gene>
    <name evidence="9" type="ORF">R6G86_05340</name>
</gene>
<reference evidence="9 10" key="1">
    <citation type="submission" date="2023-10" db="EMBL/GenBank/DDBJ databases">
        <title>Whole Genome based description of the genera Actinobaculum and Actinotignum reveals a complex phylogenetic relationship within the species included in the genus Actinotignum.</title>
        <authorList>
            <person name="Jensen C.S."/>
            <person name="Dargis R."/>
            <person name="Kemp M."/>
            <person name="Christensen J.J."/>
        </authorList>
    </citation>
    <scope>NUCLEOTIDE SEQUENCE [LARGE SCALE GENOMIC DNA]</scope>
    <source>
        <strain evidence="9 10">SLA_B974</strain>
    </source>
</reference>
<evidence type="ECO:0000256" key="1">
    <source>
        <dbReference type="ARBA" id="ARBA00004651"/>
    </source>
</evidence>
<keyword evidence="5 8" id="KW-0812">Transmembrane</keyword>
<name>A0ABU5G743_9ACTO</name>
<feature type="transmembrane region" description="Helical" evidence="8">
    <location>
        <begin position="123"/>
        <end position="143"/>
    </location>
</feature>
<dbReference type="InterPro" id="IPR000522">
    <property type="entry name" value="ABC_transptr_permease_BtuC"/>
</dbReference>
<feature type="transmembrane region" description="Helical" evidence="8">
    <location>
        <begin position="307"/>
        <end position="332"/>
    </location>
</feature>
<comment type="similarity">
    <text evidence="2">Belongs to the binding-protein-dependent transport system permease family. FecCD subfamily.</text>
</comment>
<feature type="transmembrane region" description="Helical" evidence="8">
    <location>
        <begin position="338"/>
        <end position="356"/>
    </location>
</feature>
<evidence type="ECO:0000256" key="5">
    <source>
        <dbReference type="ARBA" id="ARBA00022692"/>
    </source>
</evidence>
<sequence length="364" mass="38284">MVNVTKGAETKRPSSSKRVAVAKLARLRITLWVLMPILLIASVFGSFFMGASSLSNAEIWGVLTHKLGIFTSSAYPEPSPLRASILMDLRVPRVLMAVFVGAALSVAGVVLQAITRNELAEPYLLGISHGASTGAVISVVVLANSTMSLVTGASLGALASFCCLMLLLRGSGFATTRVVLTGVLVGEFFSAITSLILMAEGSEEEVRGITFWLLGAMGAARWETLWPVIFVSIIAIMLLWMMARYLDALSFGDATAQSMGVPVKQVRGAVLVIVSLLTAACVSAVGAIGFVGLIIPHAVRMIVGSRHLHVIPLSAGVGAIFLVLCDALARVAFAPKELPVGVITAIIGAPVFFIILRRRTKANG</sequence>
<feature type="transmembrane region" description="Helical" evidence="8">
    <location>
        <begin position="225"/>
        <end position="246"/>
    </location>
</feature>
<accession>A0ABU5G743</accession>
<keyword evidence="6 8" id="KW-1133">Transmembrane helix</keyword>
<keyword evidence="4" id="KW-1003">Cell membrane</keyword>
<dbReference type="Pfam" id="PF01032">
    <property type="entry name" value="FecCD"/>
    <property type="match status" value="1"/>
</dbReference>
<dbReference type="Gene3D" id="1.10.3470.10">
    <property type="entry name" value="ABC transporter involved in vitamin B12 uptake, BtuC"/>
    <property type="match status" value="1"/>
</dbReference>
<proteinExistence type="inferred from homology"/>
<protein>
    <submittedName>
        <fullName evidence="9">Iron ABC transporter permease</fullName>
    </submittedName>
</protein>
<evidence type="ECO:0000313" key="9">
    <source>
        <dbReference type="EMBL" id="MDY5133161.1"/>
    </source>
</evidence>
<evidence type="ECO:0000256" key="7">
    <source>
        <dbReference type="ARBA" id="ARBA00023136"/>
    </source>
</evidence>
<keyword evidence="3" id="KW-0813">Transport</keyword>
<keyword evidence="7 8" id="KW-0472">Membrane</keyword>
<comment type="caution">
    <text evidence="9">The sequence shown here is derived from an EMBL/GenBank/DDBJ whole genome shotgun (WGS) entry which is preliminary data.</text>
</comment>